<accession>A0A6J4KZW1</accession>
<sequence length="61" mass="6708">MIFEDTRMTLLHTVCDTTVGHGISVSPVRWMQLLDASRLLAGRVGRNVPGSSVPPGRRCRC</sequence>
<name>A0A6J4KZW1_9CHLR</name>
<gene>
    <name evidence="1" type="ORF">AVDCRST_MAG93-5711</name>
</gene>
<protein>
    <submittedName>
        <fullName evidence="1">Uncharacterized protein</fullName>
    </submittedName>
</protein>
<reference evidence="1" key="1">
    <citation type="submission" date="2020-02" db="EMBL/GenBank/DDBJ databases">
        <authorList>
            <person name="Meier V. D."/>
        </authorList>
    </citation>
    <scope>NUCLEOTIDE SEQUENCE</scope>
    <source>
        <strain evidence="1">AVDCRST_MAG93</strain>
    </source>
</reference>
<evidence type="ECO:0000313" key="1">
    <source>
        <dbReference type="EMBL" id="CAA9320220.1"/>
    </source>
</evidence>
<organism evidence="1">
    <name type="scientific">uncultured Chloroflexia bacterium</name>
    <dbReference type="NCBI Taxonomy" id="1672391"/>
    <lineage>
        <taxon>Bacteria</taxon>
        <taxon>Bacillati</taxon>
        <taxon>Chloroflexota</taxon>
        <taxon>Chloroflexia</taxon>
        <taxon>environmental samples</taxon>
    </lineage>
</organism>
<dbReference type="AlphaFoldDB" id="A0A6J4KZW1"/>
<dbReference type="EMBL" id="CADCTR010001926">
    <property type="protein sequence ID" value="CAA9320220.1"/>
    <property type="molecule type" value="Genomic_DNA"/>
</dbReference>
<proteinExistence type="predicted"/>